<name>A0A6J8ART0_MYTCO</name>
<gene>
    <name evidence="2" type="ORF">MCOR_10478</name>
</gene>
<protein>
    <submittedName>
        <fullName evidence="2">Uncharacterized protein</fullName>
    </submittedName>
</protein>
<accession>A0A6J8ART0</accession>
<organism evidence="2 3">
    <name type="scientific">Mytilus coruscus</name>
    <name type="common">Sea mussel</name>
    <dbReference type="NCBI Taxonomy" id="42192"/>
    <lineage>
        <taxon>Eukaryota</taxon>
        <taxon>Metazoa</taxon>
        <taxon>Spiralia</taxon>
        <taxon>Lophotrochozoa</taxon>
        <taxon>Mollusca</taxon>
        <taxon>Bivalvia</taxon>
        <taxon>Autobranchia</taxon>
        <taxon>Pteriomorphia</taxon>
        <taxon>Mytilida</taxon>
        <taxon>Mytiloidea</taxon>
        <taxon>Mytilidae</taxon>
        <taxon>Mytilinae</taxon>
        <taxon>Mytilus</taxon>
    </lineage>
</organism>
<dbReference type="Proteomes" id="UP000507470">
    <property type="component" value="Unassembled WGS sequence"/>
</dbReference>
<proteinExistence type="predicted"/>
<keyword evidence="3" id="KW-1185">Reference proteome</keyword>
<dbReference type="AlphaFoldDB" id="A0A6J8ART0"/>
<feature type="compositionally biased region" description="Polar residues" evidence="1">
    <location>
        <begin position="25"/>
        <end position="36"/>
    </location>
</feature>
<dbReference type="EMBL" id="CACVKT020001843">
    <property type="protein sequence ID" value="CAC5372351.1"/>
    <property type="molecule type" value="Genomic_DNA"/>
</dbReference>
<evidence type="ECO:0000256" key="1">
    <source>
        <dbReference type="SAM" id="MobiDB-lite"/>
    </source>
</evidence>
<dbReference type="OrthoDB" id="7788983at2759"/>
<evidence type="ECO:0000313" key="2">
    <source>
        <dbReference type="EMBL" id="CAC5372351.1"/>
    </source>
</evidence>
<feature type="compositionally biased region" description="Low complexity" evidence="1">
    <location>
        <begin position="1"/>
        <end position="15"/>
    </location>
</feature>
<reference evidence="2 3" key="1">
    <citation type="submission" date="2020-06" db="EMBL/GenBank/DDBJ databases">
        <authorList>
            <person name="Li R."/>
            <person name="Bekaert M."/>
        </authorList>
    </citation>
    <scope>NUCLEOTIDE SEQUENCE [LARGE SCALE GENOMIC DNA]</scope>
    <source>
        <strain evidence="3">wild</strain>
    </source>
</reference>
<feature type="region of interest" description="Disordered" evidence="1">
    <location>
        <begin position="1"/>
        <end position="39"/>
    </location>
</feature>
<sequence length="204" mass="22632">MSSNSSSYSMSLSDSEFPEEPPSTRGCSSDFAYSTTQKDKRKERLKQYLRQLKQIINPEGKSGAHVSTLGALRHVLNSIQKNKNDDLQILVSTIGMKIVQVLPSLKKILGYPVPVVDEAKSMALNIVEEATQEVSVLVSEKEDMVPSPFCQTEETVEETSHKAQIIIPAIQEPSVLIHVIDTGDTSKTYKTTGKDVFRIGKTRY</sequence>
<evidence type="ECO:0000313" key="3">
    <source>
        <dbReference type="Proteomes" id="UP000507470"/>
    </source>
</evidence>